<feature type="region of interest" description="Disordered" evidence="1">
    <location>
        <begin position="168"/>
        <end position="194"/>
    </location>
</feature>
<feature type="region of interest" description="Disordered" evidence="1">
    <location>
        <begin position="1"/>
        <end position="35"/>
    </location>
</feature>
<feature type="region of interest" description="Disordered" evidence="1">
    <location>
        <begin position="86"/>
        <end position="110"/>
    </location>
</feature>
<gene>
    <name evidence="2" type="ORF">C8J55DRAFT_565555</name>
</gene>
<comment type="caution">
    <text evidence="2">The sequence shown here is derived from an EMBL/GenBank/DDBJ whole genome shotgun (WGS) entry which is preliminary data.</text>
</comment>
<feature type="compositionally biased region" description="Polar residues" evidence="1">
    <location>
        <begin position="21"/>
        <end position="31"/>
    </location>
</feature>
<proteinExistence type="predicted"/>
<name>A0A9W8ZUM3_9AGAR</name>
<accession>A0A9W8ZUM3</accession>
<dbReference type="Proteomes" id="UP001150238">
    <property type="component" value="Unassembled WGS sequence"/>
</dbReference>
<protein>
    <submittedName>
        <fullName evidence="2">Uncharacterized protein</fullName>
    </submittedName>
</protein>
<dbReference type="AlphaFoldDB" id="A0A9W8ZUM3"/>
<evidence type="ECO:0000313" key="2">
    <source>
        <dbReference type="EMBL" id="KAJ4466906.1"/>
    </source>
</evidence>
<evidence type="ECO:0000313" key="3">
    <source>
        <dbReference type="Proteomes" id="UP001150238"/>
    </source>
</evidence>
<feature type="region of interest" description="Disordered" evidence="1">
    <location>
        <begin position="60"/>
        <end position="79"/>
    </location>
</feature>
<feature type="compositionally biased region" description="Polar residues" evidence="1">
    <location>
        <begin position="86"/>
        <end position="96"/>
    </location>
</feature>
<reference evidence="2" key="2">
    <citation type="journal article" date="2023" name="Proc. Natl. Acad. Sci. U.S.A.">
        <title>A global phylogenomic analysis of the shiitake genus Lentinula.</title>
        <authorList>
            <person name="Sierra-Patev S."/>
            <person name="Min B."/>
            <person name="Naranjo-Ortiz M."/>
            <person name="Looney B."/>
            <person name="Konkel Z."/>
            <person name="Slot J.C."/>
            <person name="Sakamoto Y."/>
            <person name="Steenwyk J.L."/>
            <person name="Rokas A."/>
            <person name="Carro J."/>
            <person name="Camarero S."/>
            <person name="Ferreira P."/>
            <person name="Molpeceres G."/>
            <person name="Ruiz-Duenas F.J."/>
            <person name="Serrano A."/>
            <person name="Henrissat B."/>
            <person name="Drula E."/>
            <person name="Hughes K.W."/>
            <person name="Mata J.L."/>
            <person name="Ishikawa N.K."/>
            <person name="Vargas-Isla R."/>
            <person name="Ushijima S."/>
            <person name="Smith C.A."/>
            <person name="Donoghue J."/>
            <person name="Ahrendt S."/>
            <person name="Andreopoulos W."/>
            <person name="He G."/>
            <person name="LaButti K."/>
            <person name="Lipzen A."/>
            <person name="Ng V."/>
            <person name="Riley R."/>
            <person name="Sandor L."/>
            <person name="Barry K."/>
            <person name="Martinez A.T."/>
            <person name="Xiao Y."/>
            <person name="Gibbons J.G."/>
            <person name="Terashima K."/>
            <person name="Grigoriev I.V."/>
            <person name="Hibbett D."/>
        </authorList>
    </citation>
    <scope>NUCLEOTIDE SEQUENCE</scope>
    <source>
        <strain evidence="2">Sp2 HRB7682 ss15</strain>
    </source>
</reference>
<organism evidence="2 3">
    <name type="scientific">Lentinula lateritia</name>
    <dbReference type="NCBI Taxonomy" id="40482"/>
    <lineage>
        <taxon>Eukaryota</taxon>
        <taxon>Fungi</taxon>
        <taxon>Dikarya</taxon>
        <taxon>Basidiomycota</taxon>
        <taxon>Agaricomycotina</taxon>
        <taxon>Agaricomycetes</taxon>
        <taxon>Agaricomycetidae</taxon>
        <taxon>Agaricales</taxon>
        <taxon>Marasmiineae</taxon>
        <taxon>Omphalotaceae</taxon>
        <taxon>Lentinula</taxon>
    </lineage>
</organism>
<dbReference type="EMBL" id="JANVFS010000043">
    <property type="protein sequence ID" value="KAJ4466906.1"/>
    <property type="molecule type" value="Genomic_DNA"/>
</dbReference>
<sequence length="526" mass="58580">MSFNFDPPLTTFAPPIPDPPVSSQNSNSHTRPYSAFFRRADTPVVTSPLGATPRLRRDLAASTHRPYTPSIPGRLPQGVAYNNRSLPPLKTSTSAQDPVHSRTAPEEYDDYPLSPTVSGFSHSVPGPEPTSNWYFVSRFISSNIAAVDSPHEEEYDELDDYDALTSAPTLSCNEESGARLNNSRTRTSTRPEHETSALMTWVDEIRPQFILEPSQVREIKGMVMLAQGVDTELLKLHLLTHAAICRMENQNRANNSESSAVKEVVDVAMKQLSKHVEIPGDIKLILRTIAREECANPTRGSYCEVGNAVWARCKAEATTHDLTEMLAKTKTEAALKKAAKAAGNKMLQQFRDDIMTTLVVDESGKKETLNLEKATHTLCKKYAKGGGGGSLHQFRFAIIRRFMREFECEVQGPVFKRRKTNNGGRQAQDDAFWGRFDKFLKEKIDAYGQNMKEDRWKAYLTETVQADWELFGKPSNTLLPALPFVVSSTESATGRAPLTEVPNSNNRAPGAVGNGIEIHEEEYTRF</sequence>
<reference evidence="2" key="1">
    <citation type="submission" date="2022-08" db="EMBL/GenBank/DDBJ databases">
        <authorList>
            <consortium name="DOE Joint Genome Institute"/>
            <person name="Min B."/>
            <person name="Riley R."/>
            <person name="Sierra-Patev S."/>
            <person name="Naranjo-Ortiz M."/>
            <person name="Looney B."/>
            <person name="Konkel Z."/>
            <person name="Slot J.C."/>
            <person name="Sakamoto Y."/>
            <person name="Steenwyk J.L."/>
            <person name="Rokas A."/>
            <person name="Carro J."/>
            <person name="Camarero S."/>
            <person name="Ferreira P."/>
            <person name="Molpeceres G."/>
            <person name="Ruiz-Duenas F.J."/>
            <person name="Serrano A."/>
            <person name="Henrissat B."/>
            <person name="Drula E."/>
            <person name="Hughes K.W."/>
            <person name="Mata J.L."/>
            <person name="Ishikawa N.K."/>
            <person name="Vargas-Isla R."/>
            <person name="Ushijima S."/>
            <person name="Smith C.A."/>
            <person name="Ahrendt S."/>
            <person name="Andreopoulos W."/>
            <person name="He G."/>
            <person name="Labutti K."/>
            <person name="Lipzen A."/>
            <person name="Ng V."/>
            <person name="Sandor L."/>
            <person name="Barry K."/>
            <person name="Martinez A.T."/>
            <person name="Xiao Y."/>
            <person name="Gibbons J.G."/>
            <person name="Terashima K."/>
            <person name="Hibbett D.S."/>
            <person name="Grigoriev I.V."/>
        </authorList>
    </citation>
    <scope>NUCLEOTIDE SEQUENCE</scope>
    <source>
        <strain evidence="2">Sp2 HRB7682 ss15</strain>
    </source>
</reference>
<evidence type="ECO:0000256" key="1">
    <source>
        <dbReference type="SAM" id="MobiDB-lite"/>
    </source>
</evidence>